<feature type="domain" description="Cullin family profile" evidence="8">
    <location>
        <begin position="376"/>
        <end position="626"/>
    </location>
</feature>
<evidence type="ECO:0000256" key="4">
    <source>
        <dbReference type="ARBA" id="ARBA00022843"/>
    </source>
</evidence>
<evidence type="ECO:0000313" key="9">
    <source>
        <dbReference type="EMBL" id="CAG7908921.1"/>
    </source>
</evidence>
<dbReference type="InterPro" id="IPR019559">
    <property type="entry name" value="Cullin_neddylation_domain"/>
</dbReference>
<dbReference type="InterPro" id="IPR036390">
    <property type="entry name" value="WH_DNA-bd_sf"/>
</dbReference>
<dbReference type="SUPFAM" id="SSF46785">
    <property type="entry name" value="Winged helix' DNA-binding domain"/>
    <property type="match status" value="2"/>
</dbReference>
<dbReference type="Pfam" id="PF10557">
    <property type="entry name" value="Cullin_Nedd8"/>
    <property type="match status" value="2"/>
</dbReference>
<keyword evidence="7" id="KW-1133">Transmembrane helix</keyword>
<evidence type="ECO:0000256" key="2">
    <source>
        <dbReference type="ARBA" id="ARBA00022499"/>
    </source>
</evidence>
<protein>
    <recommendedName>
        <fullName evidence="8">Cullin family profile domain-containing protein</fullName>
    </recommendedName>
</protein>
<dbReference type="GO" id="GO:0031625">
    <property type="term" value="F:ubiquitin protein ligase binding"/>
    <property type="evidence" value="ECO:0007669"/>
    <property type="project" value="InterPro"/>
</dbReference>
<dbReference type="Pfam" id="PF26557">
    <property type="entry name" value="Cullin_AB"/>
    <property type="match status" value="4"/>
</dbReference>
<dbReference type="GO" id="GO:0009867">
    <property type="term" value="P:jasmonic acid mediated signaling pathway"/>
    <property type="evidence" value="ECO:0007669"/>
    <property type="project" value="UniProtKB-ARBA"/>
</dbReference>
<name>A0A8D9MEM7_BRACM</name>
<evidence type="ECO:0000256" key="1">
    <source>
        <dbReference type="ARBA" id="ARBA00006019"/>
    </source>
</evidence>
<keyword evidence="7" id="KW-0472">Membrane</keyword>
<feature type="transmembrane region" description="Helical" evidence="7">
    <location>
        <begin position="1347"/>
        <end position="1375"/>
    </location>
</feature>
<dbReference type="InterPro" id="IPR045093">
    <property type="entry name" value="Cullin"/>
</dbReference>
<evidence type="ECO:0000256" key="7">
    <source>
        <dbReference type="SAM" id="Phobius"/>
    </source>
</evidence>
<dbReference type="InterPro" id="IPR016158">
    <property type="entry name" value="Cullin_homology"/>
</dbReference>
<evidence type="ECO:0000259" key="8">
    <source>
        <dbReference type="PROSITE" id="PS50069"/>
    </source>
</evidence>
<dbReference type="SMART" id="SM00884">
    <property type="entry name" value="Cullin_Nedd8"/>
    <property type="match status" value="2"/>
</dbReference>
<keyword evidence="2" id="KW-1017">Isopeptide bond</keyword>
<proteinExistence type="inferred from homology"/>
<dbReference type="Gene3D" id="1.10.10.10">
    <property type="entry name" value="Winged helix-like DNA-binding domain superfamily/Winged helix DNA-binding domain"/>
    <property type="match status" value="2"/>
</dbReference>
<dbReference type="SUPFAM" id="SSF74788">
    <property type="entry name" value="Cullin repeat-like"/>
    <property type="match status" value="2"/>
</dbReference>
<dbReference type="Gene3D" id="1.20.1310.10">
    <property type="entry name" value="Cullin Repeats"/>
    <property type="match status" value="8"/>
</dbReference>
<dbReference type="InterPro" id="IPR036317">
    <property type="entry name" value="Cullin_homology_sf"/>
</dbReference>
<evidence type="ECO:0000256" key="3">
    <source>
        <dbReference type="ARBA" id="ARBA00022786"/>
    </source>
</evidence>
<dbReference type="FunFam" id="1.20.1310.10:FF:000001">
    <property type="entry name" value="Cullin 3"/>
    <property type="match status" value="2"/>
</dbReference>
<dbReference type="PANTHER" id="PTHR11932">
    <property type="entry name" value="CULLIN"/>
    <property type="match status" value="1"/>
</dbReference>
<sequence length="1532" mass="179030">MCSDTIIEYEQGCRCLETGVSKLTRILEEETSEKPFTREQYLEYYTTIYNMCIQENPHNYSQRLYHKYHDIVEHYANETVLPCIQQKDAVYLLRELSRKWDHYKVFVKWLSHFFTYLERSFISYRNYPSLLEVAMKSFRDLVYLEVQVSAKDVVMALINKEREGGEIERELLKNIVDIFVQSGMGTMYEKDFEMFLLEDTASYYSRKASSWIQEDSCPEYMIKSEESLKKEKERVTHYLHSTTEPKLVEIVQEKLLVSVSKQLLEKEHLCALLRDDKMDDLSRMYRLFNPIPNGLELVAKAFRLHVTSEGNALIKQAQDSATTGSMEGQVLVGKIIDLHDKYMVYVTDCFKNHTLFHKALKEAFEVFCNKKVGGSSSAELLATFCDNLFKKSGKSDEAIEAEIDNVVKLLDYISDKDLFAEFYRKKLARRLLFDRKVNDEHERSMLTKLKGQHGGQFTSKMEGMLTDMALAKESQKGFEGYVNGKPGGIDLAVTVLNTGFWPSYKTSTDLNLPREMVECVDAFNSYYGSKTTKRKLSWIYSLGTCHVIGRFDHKPIELVLFTYQVSIYPFGFGLFSRDLIYFDLYVFCQAVVLCLFNNTERLTYQEIIEQLNLSHEDLVRVLHSLSCSKYKILNKEPASKSISTTDVFELNTKFTDKMRRIKVPLPPVDDRKKVVEDVDKDRSYAIDACIVRIMKRRKVLLHQQLVSECVEQLRRMFKPDVKMIKNRIEELISREYLERDTKNPNTFKYGLITDAKDSPPSLLLSSQKMYRETIIDFEQGCKCLEAGVSELKRILEEETTSETLIDPKQYLELYTTIYNMCIQKHPHDYSQRLYNKYRDIVEHYAKKTVLPSIQQKHDEYLLRELSRRWGHYKVFVKWLSHFFNYLERFFIPQRNHSSLLEVAMKSFRDRVYLEVQVNAKDVVIALIHKEREGEQIDRELLKNVLDVFVQSGMGTIERYKEDFEMFLLEETESYYARKASRWIQECSCPEYMIKSEESLKKEKERVTHYLHSSTESKLVEIVQDVLLVSVEKHLLEKEHSGCSALLRDDKIDDLSRMYMLYHPIPKGLEPVADAFRVHVTREGNALIKQAQDAAANGSFVEAQLLVGKIIDLYEKYMVYVMGCFKNHAFFHKALKEAFEVFCNKKVGGSYGPELLANFCDSLFKKSGNDKLSDEAMEATIDNVVKLLDYISDKDIFAEFYRKKLARRLLFDHHKVNKEHETSMITKLKRQQGGQYTSKMEGMVTDMQLAKEFQKGFKGSLTKKPGGIDLAVTVLTTIHWPSYKKSTDLNLPREMVQCVEAFNSYYQSITTARKLSWIYSLGTCHVIGSFDPKPIELVLSTYQVYTYIYIYIYIPFVLVYVLIYLFFFQAVVLCLFNDTERLTCQEIIEQLNLSHEDLVRVLISLSCAKYRILNKEPASKSIATTDVFEFNSKFTDTMRRIKVSIPPPSMEEREKVVEDVDRDRRYAIDACIVRIMKSRKVLPHQQLVSQCAEQLSRMFKPDIKMIKKRIEDLMARDYLERDAEDHHIFKYVA</sequence>
<feature type="domain" description="Cullin family profile" evidence="8">
    <location>
        <begin position="1150"/>
        <end position="1405"/>
    </location>
</feature>
<comment type="similarity">
    <text evidence="1 5 6">Belongs to the cullin family.</text>
</comment>
<keyword evidence="7" id="KW-0812">Transmembrane</keyword>
<dbReference type="InterPro" id="IPR001373">
    <property type="entry name" value="Cullin_N"/>
</dbReference>
<dbReference type="Gene3D" id="3.30.230.130">
    <property type="entry name" value="Cullin, Chain C, Domain 2"/>
    <property type="match status" value="2"/>
</dbReference>
<dbReference type="FunFam" id="1.20.1310.10:FF:000013">
    <property type="entry name" value="Cullin-1 like"/>
    <property type="match status" value="1"/>
</dbReference>
<evidence type="ECO:0000313" key="10">
    <source>
        <dbReference type="Proteomes" id="UP000694005"/>
    </source>
</evidence>
<dbReference type="FunFam" id="1.10.10.10:FF:000503">
    <property type="entry name" value="Cullin-1"/>
    <property type="match status" value="2"/>
</dbReference>
<dbReference type="InterPro" id="IPR036388">
    <property type="entry name" value="WH-like_DNA-bd_sf"/>
</dbReference>
<dbReference type="Pfam" id="PF00888">
    <property type="entry name" value="Cullin"/>
    <property type="match status" value="2"/>
</dbReference>
<dbReference type="GO" id="GO:0006511">
    <property type="term" value="P:ubiquitin-dependent protein catabolic process"/>
    <property type="evidence" value="ECO:0007669"/>
    <property type="project" value="InterPro"/>
</dbReference>
<accession>A0A8D9MEM7</accession>
<keyword evidence="4" id="KW-0832">Ubl conjugation</keyword>
<dbReference type="FunFam" id="1.20.1310.10:FF:000020">
    <property type="entry name" value="Cullin-1, putative"/>
    <property type="match status" value="2"/>
</dbReference>
<dbReference type="PROSITE" id="PS50069">
    <property type="entry name" value="CULLIN_2"/>
    <property type="match status" value="2"/>
</dbReference>
<evidence type="ECO:0000256" key="5">
    <source>
        <dbReference type="PROSITE-ProRule" id="PRU00330"/>
    </source>
</evidence>
<dbReference type="InterPro" id="IPR016159">
    <property type="entry name" value="Cullin_repeat-like_dom_sf"/>
</dbReference>
<gene>
    <name evidence="9" type="ORF">BRAPAZ1V2_A10P01670.2</name>
</gene>
<dbReference type="EMBL" id="LS974626">
    <property type="protein sequence ID" value="CAG7908921.1"/>
    <property type="molecule type" value="Genomic_DNA"/>
</dbReference>
<dbReference type="SMART" id="SM00182">
    <property type="entry name" value="CULLIN"/>
    <property type="match status" value="2"/>
</dbReference>
<dbReference type="Proteomes" id="UP000694005">
    <property type="component" value="Chromosome A10"/>
</dbReference>
<organism evidence="9 10">
    <name type="scientific">Brassica campestris</name>
    <name type="common">Field mustard</name>
    <dbReference type="NCBI Taxonomy" id="3711"/>
    <lineage>
        <taxon>Eukaryota</taxon>
        <taxon>Viridiplantae</taxon>
        <taxon>Streptophyta</taxon>
        <taxon>Embryophyta</taxon>
        <taxon>Tracheophyta</taxon>
        <taxon>Spermatophyta</taxon>
        <taxon>Magnoliopsida</taxon>
        <taxon>eudicotyledons</taxon>
        <taxon>Gunneridae</taxon>
        <taxon>Pentapetalae</taxon>
        <taxon>rosids</taxon>
        <taxon>malvids</taxon>
        <taxon>Brassicales</taxon>
        <taxon>Brassicaceae</taxon>
        <taxon>Brassiceae</taxon>
        <taxon>Brassica</taxon>
    </lineage>
</organism>
<reference evidence="9 10" key="1">
    <citation type="submission" date="2021-07" db="EMBL/GenBank/DDBJ databases">
        <authorList>
            <consortium name="Genoscope - CEA"/>
            <person name="William W."/>
        </authorList>
    </citation>
    <scope>NUCLEOTIDE SEQUENCE [LARGE SCALE GENOMIC DNA]</scope>
</reference>
<dbReference type="Gramene" id="A10p01670.2_BraZ1">
    <property type="protein sequence ID" value="A10p01670.2_BraZ1.CDS"/>
    <property type="gene ID" value="A10g01670.2_BraZ1"/>
</dbReference>
<keyword evidence="3" id="KW-0833">Ubl conjugation pathway</keyword>
<dbReference type="SUPFAM" id="SSF75632">
    <property type="entry name" value="Cullin homology domain"/>
    <property type="match status" value="2"/>
</dbReference>
<dbReference type="InterPro" id="IPR059120">
    <property type="entry name" value="Cullin-like_AB"/>
</dbReference>
<evidence type="ECO:0000256" key="6">
    <source>
        <dbReference type="RuleBase" id="RU003829"/>
    </source>
</evidence>